<name>A0A1X1UK14_9MYCO</name>
<protein>
    <recommendedName>
        <fullName evidence="1">Nucleoside phosphorylase domain-containing protein</fullName>
    </recommendedName>
</protein>
<evidence type="ECO:0000313" key="3">
    <source>
        <dbReference type="Proteomes" id="UP000194000"/>
    </source>
</evidence>
<dbReference type="AlphaFoldDB" id="A0A1X1UK14"/>
<organism evidence="2 3">
    <name type="scientific">Mycobacterium fragae</name>
    <dbReference type="NCBI Taxonomy" id="1260918"/>
    <lineage>
        <taxon>Bacteria</taxon>
        <taxon>Bacillati</taxon>
        <taxon>Actinomycetota</taxon>
        <taxon>Actinomycetes</taxon>
        <taxon>Mycobacteriales</taxon>
        <taxon>Mycobacteriaceae</taxon>
        <taxon>Mycobacterium</taxon>
    </lineage>
</organism>
<dbReference type="GO" id="GO:0019284">
    <property type="term" value="P:L-methionine salvage from S-adenosylmethionine"/>
    <property type="evidence" value="ECO:0007669"/>
    <property type="project" value="TreeGrafter"/>
</dbReference>
<dbReference type="Pfam" id="PF01048">
    <property type="entry name" value="PNP_UDP_1"/>
    <property type="match status" value="2"/>
</dbReference>
<dbReference type="EMBL" id="LQOW01000031">
    <property type="protein sequence ID" value="ORV57132.1"/>
    <property type="molecule type" value="Genomic_DNA"/>
</dbReference>
<dbReference type="GO" id="GO:0008930">
    <property type="term" value="F:methylthioadenosine nucleosidase activity"/>
    <property type="evidence" value="ECO:0007669"/>
    <property type="project" value="TreeGrafter"/>
</dbReference>
<sequence length="221" mass="23741">MPLELRPLRRRLRLQKTDPGLVGRIGDREVIAVATGMGTARAHAATIRLLDTVDIEWVIVVGITGAIDIDTPIGALIMPELVVNGADGSEYRPKPLPLGNAHGKMWTSDELILDPVVHAELRAQGVVSLDMETAAVAEVCQQRGVPWSVVRAISDRAGDGSVDAEVLGITYPDGRPKFWAVARYLARHPEALPRLVRLARGSKLASERAADAAVWAVTLSG</sequence>
<dbReference type="GO" id="GO:0009116">
    <property type="term" value="P:nucleoside metabolic process"/>
    <property type="evidence" value="ECO:0007669"/>
    <property type="project" value="InterPro"/>
</dbReference>
<dbReference type="Proteomes" id="UP000194000">
    <property type="component" value="Unassembled WGS sequence"/>
</dbReference>
<gene>
    <name evidence="2" type="ORF">AWC06_02900</name>
</gene>
<comment type="caution">
    <text evidence="2">The sequence shown here is derived from an EMBL/GenBank/DDBJ whole genome shotgun (WGS) entry which is preliminary data.</text>
</comment>
<evidence type="ECO:0000259" key="1">
    <source>
        <dbReference type="Pfam" id="PF01048"/>
    </source>
</evidence>
<dbReference type="Gene3D" id="3.40.50.1580">
    <property type="entry name" value="Nucleoside phosphorylase domain"/>
    <property type="match status" value="1"/>
</dbReference>
<evidence type="ECO:0000313" key="2">
    <source>
        <dbReference type="EMBL" id="ORV57132.1"/>
    </source>
</evidence>
<dbReference type="PANTHER" id="PTHR46832">
    <property type="entry name" value="5'-METHYLTHIOADENOSINE/S-ADENOSYLHOMOCYSTEINE NUCLEOSIDASE"/>
    <property type="match status" value="1"/>
</dbReference>
<feature type="domain" description="Nucleoside phosphorylase" evidence="1">
    <location>
        <begin position="103"/>
        <end position="160"/>
    </location>
</feature>
<dbReference type="GO" id="GO:0008782">
    <property type="term" value="F:adenosylhomocysteine nucleosidase activity"/>
    <property type="evidence" value="ECO:0007669"/>
    <property type="project" value="TreeGrafter"/>
</dbReference>
<keyword evidence="3" id="KW-1185">Reference proteome</keyword>
<dbReference type="PANTHER" id="PTHR46832:SF1">
    <property type="entry name" value="5'-METHYLTHIOADENOSINE_S-ADENOSYLHOMOCYSTEINE NUCLEOSIDASE"/>
    <property type="match status" value="1"/>
</dbReference>
<proteinExistence type="predicted"/>
<dbReference type="OrthoDB" id="44283at2"/>
<feature type="domain" description="Nucleoside phosphorylase" evidence="1">
    <location>
        <begin position="18"/>
        <end position="88"/>
    </location>
</feature>
<dbReference type="InterPro" id="IPR000845">
    <property type="entry name" value="Nucleoside_phosphorylase_d"/>
</dbReference>
<dbReference type="SUPFAM" id="SSF53167">
    <property type="entry name" value="Purine and uridine phosphorylases"/>
    <property type="match status" value="1"/>
</dbReference>
<dbReference type="InterPro" id="IPR035994">
    <property type="entry name" value="Nucleoside_phosphorylase_sf"/>
</dbReference>
<accession>A0A1X1UK14</accession>
<dbReference type="STRING" id="1260918.AWC06_02900"/>
<dbReference type="GO" id="GO:0005829">
    <property type="term" value="C:cytosol"/>
    <property type="evidence" value="ECO:0007669"/>
    <property type="project" value="TreeGrafter"/>
</dbReference>
<reference evidence="2 3" key="1">
    <citation type="submission" date="2016-01" db="EMBL/GenBank/DDBJ databases">
        <title>The new phylogeny of the genus Mycobacterium.</title>
        <authorList>
            <person name="Tarcisio F."/>
            <person name="Conor M."/>
            <person name="Antonella G."/>
            <person name="Elisabetta G."/>
            <person name="Giulia F.S."/>
            <person name="Sara T."/>
            <person name="Anna F."/>
            <person name="Clotilde B."/>
            <person name="Roberto B."/>
            <person name="Veronica D.S."/>
            <person name="Fabio R."/>
            <person name="Monica P."/>
            <person name="Olivier J."/>
            <person name="Enrico T."/>
            <person name="Nicola S."/>
        </authorList>
    </citation>
    <scope>NUCLEOTIDE SEQUENCE [LARGE SCALE GENOMIC DNA]</scope>
    <source>
        <strain evidence="2 3">DSM 45731</strain>
    </source>
</reference>